<evidence type="ECO:0000313" key="9">
    <source>
        <dbReference type="Proteomes" id="UP000800041"/>
    </source>
</evidence>
<protein>
    <recommendedName>
        <fullName evidence="4">Exocyst complex component Sec8</fullName>
    </recommendedName>
</protein>
<feature type="domain" description="Exocyst complex component Sec8 middle helical bundle" evidence="7">
    <location>
        <begin position="436"/>
        <end position="684"/>
    </location>
</feature>
<dbReference type="Pfam" id="PF04048">
    <property type="entry name" value="Sec8_N"/>
    <property type="match status" value="1"/>
</dbReference>
<evidence type="ECO:0000256" key="5">
    <source>
        <dbReference type="SAM" id="MobiDB-lite"/>
    </source>
</evidence>
<gene>
    <name evidence="8" type="ORF">K402DRAFT_394149</name>
</gene>
<accession>A0A6G1GYM8</accession>
<dbReference type="PANTHER" id="PTHR14146">
    <property type="entry name" value="EXOCYST COMPLEX COMPONENT 4"/>
    <property type="match status" value="1"/>
</dbReference>
<evidence type="ECO:0000259" key="6">
    <source>
        <dbReference type="Pfam" id="PF04048"/>
    </source>
</evidence>
<sequence length="1154" mass="127647">MSRFTPSNDALRANGNGYGSNGGYASDRAYRNDDDDVGSLRSSNATPSNWRDRRGGGGGGGGGGGSGYGGYGGTSPGDAYGSSGGYGTRSYRSPQEQPPASRRPGGYGGFGGLASPSSNMDDSEEDGSSYNRPSGLERTAARRRSGGSPRFGQSTSARSHGRNRSIGLSRGFEGDGDGTRAIEEVLRYIQQDWDFMTDEKCVPIQIALQLMDSSSLGLATRYEQFQDTSEQLQNALRAIVNEHHQGFNSSIGTFHSIQASIQSSQQRLRTLKDSLVSAKLSLSTAKPELRGFATASQNYDDMLQVLGTIEQLQSVPERLEAQISEKRFLSAVDILQDGLRLMRKSEMDNIGALSDLRVYLSNQEHSLTDILIEELHSHLYLKSPYCENRWKQYAHNQKATPGEEDSQAIDSKIRKLFLFLDKLDTSVVATEDPTRNPEADTFMYIQLLIEALNNLSRLDVAIETIEQRLPIELFRVIERCNNEVDQRHPSSLRNAKTGSNDINPNNPVRAALLQDLLWTVYARFEAIAEGHRVVHDVVAGIVKREGFKDTNNLARSFKELWKLYQSEIRSVLHDYLATDSDLASKSQGAGGGGSLFQRHQRDKAKTMFKLSDMDSKSQQVNSEKEELDSILKSSVPGLVSDTKRTDALVQAQTPVSTEDGGATGHKLLIEPSVFNMGLLLPPSLAFLKRLREVVPPSADIALSTLTSFLDDFLVNVFLPQLEETLVDLFSQTYMENDAFQQDPQWTSYAQKPIFHGTARFFDLISAFCSVLDNLPHDQAFTQLIITQMEGYFEKCREWYTSLVTRSSTHSSGRELKASAAYTESGELHDVLVELSSAGEEDMLPLIEKSANLLIFQISEEPLEQSDLLQDQKAVSALCLLYSSMRWVTSKTKQLRLISDRAIDSGRDGARKSQLQRRWTAIATPEGPQDSASIYLPLNQETAISFDAVVSSLTSLATTALLTLHTELRLRVLFHLSHSLSHTHLLPQPILDPDPSILLLNAAIVAFDEDVALKLPPAQLNFLRTGLARLIDAALLSMTISRVKEMNLFGCQRVQLNMLVLQQNLKNVETQAGGGEVELSRSLKYFDLFDQGPESVVRSAREQGREGLGFGFEEMKGLIELAYSEGCASERREVAVGAKRAADEKVLELSEYLWD</sequence>
<proteinExistence type="inferred from homology"/>
<evidence type="ECO:0000256" key="4">
    <source>
        <dbReference type="RuleBase" id="RU367079"/>
    </source>
</evidence>
<dbReference type="InterPro" id="IPR007191">
    <property type="entry name" value="Sec8_exocyst_N"/>
</dbReference>
<evidence type="ECO:0000256" key="2">
    <source>
        <dbReference type="ARBA" id="ARBA00022483"/>
    </source>
</evidence>
<keyword evidence="9" id="KW-1185">Reference proteome</keyword>
<name>A0A6G1GYM8_9PEZI</name>
<dbReference type="InterPro" id="IPR039682">
    <property type="entry name" value="Sec8/EXOC4"/>
</dbReference>
<dbReference type="Pfam" id="PF20652">
    <property type="entry name" value="Sec8_C"/>
    <property type="match status" value="1"/>
</dbReference>
<dbReference type="AlphaFoldDB" id="A0A6G1GYM8"/>
<organism evidence="8 9">
    <name type="scientific">Aulographum hederae CBS 113979</name>
    <dbReference type="NCBI Taxonomy" id="1176131"/>
    <lineage>
        <taxon>Eukaryota</taxon>
        <taxon>Fungi</taxon>
        <taxon>Dikarya</taxon>
        <taxon>Ascomycota</taxon>
        <taxon>Pezizomycotina</taxon>
        <taxon>Dothideomycetes</taxon>
        <taxon>Pleosporomycetidae</taxon>
        <taxon>Aulographales</taxon>
        <taxon>Aulographaceae</taxon>
    </lineage>
</organism>
<dbReference type="EMBL" id="ML977159">
    <property type="protein sequence ID" value="KAF1985897.1"/>
    <property type="molecule type" value="Genomic_DNA"/>
</dbReference>
<comment type="similarity">
    <text evidence="4">Belongs to the SEC8 family.</text>
</comment>
<dbReference type="GO" id="GO:0090522">
    <property type="term" value="P:vesicle tethering involved in exocytosis"/>
    <property type="evidence" value="ECO:0007669"/>
    <property type="project" value="UniProtKB-UniRule"/>
</dbReference>
<dbReference type="GO" id="GO:0006893">
    <property type="term" value="P:Golgi to plasma membrane transport"/>
    <property type="evidence" value="ECO:0007669"/>
    <property type="project" value="TreeGrafter"/>
</dbReference>
<comment type="function">
    <text evidence="4">Component of the exocyst complex involved in the docking of exocytic vesicles with fusion sites on the plasma membrane.</text>
</comment>
<dbReference type="OrthoDB" id="272977at2759"/>
<evidence type="ECO:0000259" key="7">
    <source>
        <dbReference type="Pfam" id="PF20652"/>
    </source>
</evidence>
<feature type="domain" description="Exocyst complex component Sec8 N-terminal" evidence="6">
    <location>
        <begin position="182"/>
        <end position="321"/>
    </location>
</feature>
<evidence type="ECO:0000256" key="3">
    <source>
        <dbReference type="ARBA" id="ARBA00022927"/>
    </source>
</evidence>
<keyword evidence="3 4" id="KW-0653">Protein transport</keyword>
<dbReference type="GO" id="GO:0006612">
    <property type="term" value="P:protein targeting to membrane"/>
    <property type="evidence" value="ECO:0007669"/>
    <property type="project" value="UniProtKB-UniRule"/>
</dbReference>
<dbReference type="Proteomes" id="UP000800041">
    <property type="component" value="Unassembled WGS sequence"/>
</dbReference>
<dbReference type="GO" id="GO:0006904">
    <property type="term" value="P:vesicle docking involved in exocytosis"/>
    <property type="evidence" value="ECO:0007669"/>
    <property type="project" value="InterPro"/>
</dbReference>
<keyword evidence="2 4" id="KW-0268">Exocytosis</keyword>
<dbReference type="GO" id="GO:0000145">
    <property type="term" value="C:exocyst"/>
    <property type="evidence" value="ECO:0007669"/>
    <property type="project" value="UniProtKB-UniRule"/>
</dbReference>
<keyword evidence="1 4" id="KW-0813">Transport</keyword>
<feature type="compositionally biased region" description="Gly residues" evidence="5">
    <location>
        <begin position="56"/>
        <end position="75"/>
    </location>
</feature>
<dbReference type="PANTHER" id="PTHR14146:SF0">
    <property type="entry name" value="EXOCYST COMPLEX COMPONENT 4"/>
    <property type="match status" value="1"/>
</dbReference>
<feature type="region of interest" description="Disordered" evidence="5">
    <location>
        <begin position="1"/>
        <end position="176"/>
    </location>
</feature>
<evidence type="ECO:0000313" key="8">
    <source>
        <dbReference type="EMBL" id="KAF1985897.1"/>
    </source>
</evidence>
<dbReference type="GO" id="GO:0015031">
    <property type="term" value="P:protein transport"/>
    <property type="evidence" value="ECO:0007669"/>
    <property type="project" value="UniProtKB-KW"/>
</dbReference>
<feature type="compositionally biased region" description="Polar residues" evidence="5">
    <location>
        <begin position="40"/>
        <end position="49"/>
    </location>
</feature>
<evidence type="ECO:0000256" key="1">
    <source>
        <dbReference type="ARBA" id="ARBA00022448"/>
    </source>
</evidence>
<dbReference type="InterPro" id="IPR048630">
    <property type="entry name" value="Sec8_M"/>
</dbReference>
<reference evidence="8" key="1">
    <citation type="journal article" date="2020" name="Stud. Mycol.">
        <title>101 Dothideomycetes genomes: a test case for predicting lifestyles and emergence of pathogens.</title>
        <authorList>
            <person name="Haridas S."/>
            <person name="Albert R."/>
            <person name="Binder M."/>
            <person name="Bloem J."/>
            <person name="Labutti K."/>
            <person name="Salamov A."/>
            <person name="Andreopoulos B."/>
            <person name="Baker S."/>
            <person name="Barry K."/>
            <person name="Bills G."/>
            <person name="Bluhm B."/>
            <person name="Cannon C."/>
            <person name="Castanera R."/>
            <person name="Culley D."/>
            <person name="Daum C."/>
            <person name="Ezra D."/>
            <person name="Gonzalez J."/>
            <person name="Henrissat B."/>
            <person name="Kuo A."/>
            <person name="Liang C."/>
            <person name="Lipzen A."/>
            <person name="Lutzoni F."/>
            <person name="Magnuson J."/>
            <person name="Mondo S."/>
            <person name="Nolan M."/>
            <person name="Ohm R."/>
            <person name="Pangilinan J."/>
            <person name="Park H.-J."/>
            <person name="Ramirez L."/>
            <person name="Alfaro M."/>
            <person name="Sun H."/>
            <person name="Tritt A."/>
            <person name="Yoshinaga Y."/>
            <person name="Zwiers L.-H."/>
            <person name="Turgeon B."/>
            <person name="Goodwin S."/>
            <person name="Spatafora J."/>
            <person name="Crous P."/>
            <person name="Grigoriev I."/>
        </authorList>
    </citation>
    <scope>NUCLEOTIDE SEQUENCE</scope>
    <source>
        <strain evidence="8">CBS 113979</strain>
    </source>
</reference>